<gene>
    <name evidence="10" type="ORF">GOP47_0023284</name>
</gene>
<feature type="compositionally biased region" description="Low complexity" evidence="7">
    <location>
        <begin position="352"/>
        <end position="361"/>
    </location>
</feature>
<dbReference type="Pfam" id="PF02469">
    <property type="entry name" value="Fasciclin"/>
    <property type="match status" value="2"/>
</dbReference>
<keyword evidence="3" id="KW-0325">Glycoprotein</keyword>
<keyword evidence="6" id="KW-0449">Lipoprotein</keyword>
<reference evidence="10" key="1">
    <citation type="submission" date="2021-01" db="EMBL/GenBank/DDBJ databases">
        <title>Adiantum capillus-veneris genome.</title>
        <authorList>
            <person name="Fang Y."/>
            <person name="Liao Q."/>
        </authorList>
    </citation>
    <scope>NUCLEOTIDE SEQUENCE</scope>
    <source>
        <strain evidence="10">H3</strain>
        <tissue evidence="10">Leaf</tissue>
    </source>
</reference>
<evidence type="ECO:0000256" key="3">
    <source>
        <dbReference type="ARBA" id="ARBA00022622"/>
    </source>
</evidence>
<evidence type="ECO:0000256" key="7">
    <source>
        <dbReference type="SAM" id="MobiDB-lite"/>
    </source>
</evidence>
<dbReference type="OrthoDB" id="286301at2759"/>
<dbReference type="AlphaFoldDB" id="A0A9D4U7V1"/>
<feature type="signal peptide" evidence="8">
    <location>
        <begin position="1"/>
        <end position="31"/>
    </location>
</feature>
<keyword evidence="3" id="KW-0336">GPI-anchor</keyword>
<evidence type="ECO:0000256" key="2">
    <source>
        <dbReference type="ARBA" id="ARBA00022475"/>
    </source>
</evidence>
<dbReference type="InterPro" id="IPR033254">
    <property type="entry name" value="Plant_FLA"/>
</dbReference>
<feature type="chain" id="PRO_5041230123" description="FAS1 domain-containing protein" evidence="8">
    <location>
        <begin position="32"/>
        <end position="459"/>
    </location>
</feature>
<dbReference type="GO" id="GO:0005886">
    <property type="term" value="C:plasma membrane"/>
    <property type="evidence" value="ECO:0007669"/>
    <property type="project" value="UniProtKB-SubCell"/>
</dbReference>
<dbReference type="PANTHER" id="PTHR32382:SF0">
    <property type="entry name" value="FASCICLIN-LIKE ARABINOGALACTAN PROTEIN 4"/>
    <property type="match status" value="1"/>
</dbReference>
<keyword evidence="5" id="KW-0472">Membrane</keyword>
<dbReference type="Proteomes" id="UP000886520">
    <property type="component" value="Chromosome 22"/>
</dbReference>
<dbReference type="SUPFAM" id="SSF82153">
    <property type="entry name" value="FAS1 domain"/>
    <property type="match status" value="2"/>
</dbReference>
<feature type="region of interest" description="Disordered" evidence="7">
    <location>
        <begin position="352"/>
        <end position="433"/>
    </location>
</feature>
<comment type="subcellular location">
    <subcellularLocation>
        <location evidence="1">Cell membrane</location>
        <topology evidence="1">Lipid-anchor</topology>
        <topology evidence="1">GPI-anchor</topology>
    </subcellularLocation>
</comment>
<comment type="caution">
    <text evidence="10">The sequence shown here is derived from an EMBL/GenBank/DDBJ whole genome shotgun (WGS) entry which is preliminary data.</text>
</comment>
<name>A0A9D4U7V1_ADICA</name>
<feature type="compositionally biased region" description="Pro residues" evidence="7">
    <location>
        <begin position="387"/>
        <end position="413"/>
    </location>
</feature>
<keyword evidence="4 8" id="KW-0732">Signal</keyword>
<dbReference type="PROSITE" id="PS50213">
    <property type="entry name" value="FAS1"/>
    <property type="match status" value="2"/>
</dbReference>
<keyword evidence="2" id="KW-1003">Cell membrane</keyword>
<evidence type="ECO:0000256" key="8">
    <source>
        <dbReference type="SAM" id="SignalP"/>
    </source>
</evidence>
<dbReference type="InterPro" id="IPR000782">
    <property type="entry name" value="FAS1_domain"/>
</dbReference>
<feature type="compositionally biased region" description="Polar residues" evidence="7">
    <location>
        <begin position="369"/>
        <end position="384"/>
    </location>
</feature>
<dbReference type="InterPro" id="IPR036378">
    <property type="entry name" value="FAS1_dom_sf"/>
</dbReference>
<dbReference type="PANTHER" id="PTHR32382">
    <property type="entry name" value="FASCICLIN-LIKE ARABINOGALACTAN PROTEIN"/>
    <property type="match status" value="1"/>
</dbReference>
<accession>A0A9D4U7V1</accession>
<evidence type="ECO:0000256" key="5">
    <source>
        <dbReference type="ARBA" id="ARBA00023136"/>
    </source>
</evidence>
<organism evidence="10 11">
    <name type="scientific">Adiantum capillus-veneris</name>
    <name type="common">Maidenhair fern</name>
    <dbReference type="NCBI Taxonomy" id="13818"/>
    <lineage>
        <taxon>Eukaryota</taxon>
        <taxon>Viridiplantae</taxon>
        <taxon>Streptophyta</taxon>
        <taxon>Embryophyta</taxon>
        <taxon>Tracheophyta</taxon>
        <taxon>Polypodiopsida</taxon>
        <taxon>Polypodiidae</taxon>
        <taxon>Polypodiales</taxon>
        <taxon>Pteridineae</taxon>
        <taxon>Pteridaceae</taxon>
        <taxon>Vittarioideae</taxon>
        <taxon>Adiantum</taxon>
    </lineage>
</organism>
<evidence type="ECO:0000259" key="9">
    <source>
        <dbReference type="PROSITE" id="PS50213"/>
    </source>
</evidence>
<evidence type="ECO:0000313" key="10">
    <source>
        <dbReference type="EMBL" id="KAI5062745.1"/>
    </source>
</evidence>
<feature type="domain" description="FAS1" evidence="9">
    <location>
        <begin position="193"/>
        <end position="336"/>
    </location>
</feature>
<evidence type="ECO:0000256" key="1">
    <source>
        <dbReference type="ARBA" id="ARBA00004609"/>
    </source>
</evidence>
<dbReference type="Gene3D" id="2.30.180.10">
    <property type="entry name" value="FAS1 domain"/>
    <property type="match status" value="2"/>
</dbReference>
<feature type="compositionally biased region" description="Low complexity" evidence="7">
    <location>
        <begin position="414"/>
        <end position="433"/>
    </location>
</feature>
<proteinExistence type="predicted"/>
<dbReference type="SMART" id="SM00554">
    <property type="entry name" value="FAS1"/>
    <property type="match status" value="2"/>
</dbReference>
<evidence type="ECO:0000313" key="11">
    <source>
        <dbReference type="Proteomes" id="UP000886520"/>
    </source>
</evidence>
<keyword evidence="11" id="KW-1185">Reference proteome</keyword>
<dbReference type="EMBL" id="JABFUD020000022">
    <property type="protein sequence ID" value="KAI5062745.1"/>
    <property type="molecule type" value="Genomic_DNA"/>
</dbReference>
<evidence type="ECO:0000256" key="6">
    <source>
        <dbReference type="ARBA" id="ARBA00023288"/>
    </source>
</evidence>
<feature type="domain" description="FAS1" evidence="9">
    <location>
        <begin position="33"/>
        <end position="165"/>
    </location>
</feature>
<sequence length="459" mass="47105">MQLHLAAPSLPLIVLLSLLVVAAPCIPSTLAAFQNVTTLLDNHPDYSLFNGLLSQYGVAAQINSRTTITVLSPHNRAVNAFLAGRGAGLDRQSLFNILSFHVLLDYEDPEKLRTLAGGFATITTLYQTTGLAEGEDGFLNVTVFEGVAKAHSPGNNSFATIGSSLEKFPFNISLLAVDQVLIPSGIGGPASPPVNLSQIISQAGNFSQFVSLLVSTGVDKVLQSHDSPPGITIFAPTNAAFDRMGSSALSRLTSAQLVALMEFHALVSFYPTEELATASGPQSTLTSGSGGGAYTITLSQNKAGIIIINAGGNNVPIAGTLYSNNPVAVFVIDSVLLPKEIFGAAAVPSPLSSEPSPAPVSTMPAPATSPATNVGASPSPISTKVPSPSPLVPGTPPPVSTPLASPPAPPTPAPSTIFSPAEGPSALSPESPTSSSHLIVPCSPFAILPFIAFFLSKLM</sequence>
<evidence type="ECO:0000256" key="4">
    <source>
        <dbReference type="ARBA" id="ARBA00022729"/>
    </source>
</evidence>
<dbReference type="GO" id="GO:0098552">
    <property type="term" value="C:side of membrane"/>
    <property type="evidence" value="ECO:0007669"/>
    <property type="project" value="UniProtKB-KW"/>
</dbReference>
<protein>
    <recommendedName>
        <fullName evidence="9">FAS1 domain-containing protein</fullName>
    </recommendedName>
</protein>